<dbReference type="AlphaFoldDB" id="A0AAV4Q0B1"/>
<proteinExistence type="predicted"/>
<keyword evidence="3" id="KW-1185">Reference proteome</keyword>
<accession>A0AAV4Q0B1</accession>
<feature type="compositionally biased region" description="Basic and acidic residues" evidence="1">
    <location>
        <begin position="7"/>
        <end position="17"/>
    </location>
</feature>
<dbReference type="Proteomes" id="UP001054945">
    <property type="component" value="Unassembled WGS sequence"/>
</dbReference>
<feature type="region of interest" description="Disordered" evidence="1">
    <location>
        <begin position="1"/>
        <end position="21"/>
    </location>
</feature>
<name>A0AAV4Q0B1_CAEEX</name>
<comment type="caution">
    <text evidence="2">The sequence shown here is derived from an EMBL/GenBank/DDBJ whole genome shotgun (WGS) entry which is preliminary data.</text>
</comment>
<reference evidence="2 3" key="1">
    <citation type="submission" date="2021-06" db="EMBL/GenBank/DDBJ databases">
        <title>Caerostris extrusa draft genome.</title>
        <authorList>
            <person name="Kono N."/>
            <person name="Arakawa K."/>
        </authorList>
    </citation>
    <scope>NUCLEOTIDE SEQUENCE [LARGE SCALE GENOMIC DNA]</scope>
</reference>
<evidence type="ECO:0000313" key="3">
    <source>
        <dbReference type="Proteomes" id="UP001054945"/>
    </source>
</evidence>
<protein>
    <submittedName>
        <fullName evidence="2">Uncharacterized protein</fullName>
    </submittedName>
</protein>
<gene>
    <name evidence="2" type="ORF">CEXT_709461</name>
</gene>
<organism evidence="2 3">
    <name type="scientific">Caerostris extrusa</name>
    <name type="common">Bark spider</name>
    <name type="synonym">Caerostris bankana</name>
    <dbReference type="NCBI Taxonomy" id="172846"/>
    <lineage>
        <taxon>Eukaryota</taxon>
        <taxon>Metazoa</taxon>
        <taxon>Ecdysozoa</taxon>
        <taxon>Arthropoda</taxon>
        <taxon>Chelicerata</taxon>
        <taxon>Arachnida</taxon>
        <taxon>Araneae</taxon>
        <taxon>Araneomorphae</taxon>
        <taxon>Entelegynae</taxon>
        <taxon>Araneoidea</taxon>
        <taxon>Araneidae</taxon>
        <taxon>Caerostris</taxon>
    </lineage>
</organism>
<dbReference type="EMBL" id="BPLR01005496">
    <property type="protein sequence ID" value="GIY02749.1"/>
    <property type="molecule type" value="Genomic_DNA"/>
</dbReference>
<evidence type="ECO:0000313" key="2">
    <source>
        <dbReference type="EMBL" id="GIY02749.1"/>
    </source>
</evidence>
<sequence length="101" mass="11218">MTTNQIKSREPTSREYDGWDIPPPSESDCFFFSPANAHLDAASLKNRVIFCVSRPSSIAHSNGLRLAKKLAHPVTCRETCAFLLRVRGGNESFPIPLLSGW</sequence>
<evidence type="ECO:0000256" key="1">
    <source>
        <dbReference type="SAM" id="MobiDB-lite"/>
    </source>
</evidence>